<dbReference type="OrthoDB" id="2147163at2759"/>
<name>A0A2G8SAY6_9APHY</name>
<dbReference type="EMBL" id="AYKW01000013">
    <property type="protein sequence ID" value="PIL30926.1"/>
    <property type="molecule type" value="Genomic_DNA"/>
</dbReference>
<dbReference type="GO" id="GO:0016787">
    <property type="term" value="F:hydrolase activity"/>
    <property type="evidence" value="ECO:0007669"/>
    <property type="project" value="InterPro"/>
</dbReference>
<keyword evidence="3" id="KW-1185">Reference proteome</keyword>
<sequence>MSTVHNTNVACCTIPPVHSDYTPKGKYKPYAGFNKVYVTGPETPGRVAIICVYDIFGFKPQTQQGADILAEELKSQIIMPDFFEPGEAWPVDKFPPQGEDKKKLQEFFGGLAKPTDAVAKLINVARTLKMEGVEFVGAYGFCWGGKVTILAGSANSTPLDAVSVVHPAMLAHDDIQHLNIPLGLYPSNDEPADEVKKMLDIISKKPISAKSDYKHYNSFHGFAAARANLDDPENKKQYEDLYSRLCGFLCNVSGIPTK</sequence>
<feature type="domain" description="Dienelactone hydrolase" evidence="1">
    <location>
        <begin position="36"/>
        <end position="249"/>
    </location>
</feature>
<dbReference type="Proteomes" id="UP000230002">
    <property type="component" value="Unassembled WGS sequence"/>
</dbReference>
<dbReference type="STRING" id="1077348.A0A2G8SAY6"/>
<evidence type="ECO:0000313" key="2">
    <source>
        <dbReference type="EMBL" id="PIL30926.1"/>
    </source>
</evidence>
<evidence type="ECO:0000313" key="3">
    <source>
        <dbReference type="Proteomes" id="UP000230002"/>
    </source>
</evidence>
<dbReference type="AlphaFoldDB" id="A0A2G8SAY6"/>
<protein>
    <recommendedName>
        <fullName evidence="1">Dienelactone hydrolase domain-containing protein</fullName>
    </recommendedName>
</protein>
<dbReference type="InterPro" id="IPR002925">
    <property type="entry name" value="Dienelactn_hydro"/>
</dbReference>
<dbReference type="Gene3D" id="3.40.50.1820">
    <property type="entry name" value="alpha/beta hydrolase"/>
    <property type="match status" value="1"/>
</dbReference>
<gene>
    <name evidence="2" type="ORF">GSI_07095</name>
</gene>
<organism evidence="2 3">
    <name type="scientific">Ganoderma sinense ZZ0214-1</name>
    <dbReference type="NCBI Taxonomy" id="1077348"/>
    <lineage>
        <taxon>Eukaryota</taxon>
        <taxon>Fungi</taxon>
        <taxon>Dikarya</taxon>
        <taxon>Basidiomycota</taxon>
        <taxon>Agaricomycotina</taxon>
        <taxon>Agaricomycetes</taxon>
        <taxon>Polyporales</taxon>
        <taxon>Polyporaceae</taxon>
        <taxon>Ganoderma</taxon>
    </lineage>
</organism>
<comment type="caution">
    <text evidence="2">The sequence shown here is derived from an EMBL/GenBank/DDBJ whole genome shotgun (WGS) entry which is preliminary data.</text>
</comment>
<dbReference type="InterPro" id="IPR029058">
    <property type="entry name" value="AB_hydrolase_fold"/>
</dbReference>
<evidence type="ECO:0000259" key="1">
    <source>
        <dbReference type="Pfam" id="PF01738"/>
    </source>
</evidence>
<dbReference type="SUPFAM" id="SSF53474">
    <property type="entry name" value="alpha/beta-Hydrolases"/>
    <property type="match status" value="1"/>
</dbReference>
<proteinExistence type="predicted"/>
<reference evidence="2 3" key="1">
    <citation type="journal article" date="2015" name="Sci. Rep.">
        <title>Chromosome-level genome map provides insights into diverse defense mechanisms in the medicinal fungus Ganoderma sinense.</title>
        <authorList>
            <person name="Zhu Y."/>
            <person name="Xu J."/>
            <person name="Sun C."/>
            <person name="Zhou S."/>
            <person name="Xu H."/>
            <person name="Nelson D.R."/>
            <person name="Qian J."/>
            <person name="Song J."/>
            <person name="Luo H."/>
            <person name="Xiang L."/>
            <person name="Li Y."/>
            <person name="Xu Z."/>
            <person name="Ji A."/>
            <person name="Wang L."/>
            <person name="Lu S."/>
            <person name="Hayward A."/>
            <person name="Sun W."/>
            <person name="Li X."/>
            <person name="Schwartz D.C."/>
            <person name="Wang Y."/>
            <person name="Chen S."/>
        </authorList>
    </citation>
    <scope>NUCLEOTIDE SEQUENCE [LARGE SCALE GENOMIC DNA]</scope>
    <source>
        <strain evidence="2 3">ZZ0214-1</strain>
    </source>
</reference>
<dbReference type="PANTHER" id="PTHR47668">
    <property type="entry name" value="DIENELACTONE HYDROLASE FAMILY PROTEIN (AFU_ORTHOLOGUE AFUA_6G01940)"/>
    <property type="match status" value="1"/>
</dbReference>
<accession>A0A2G8SAY6</accession>
<dbReference type="PANTHER" id="PTHR47668:SF1">
    <property type="entry name" value="DIENELACTONE HYDROLASE DOMAIN-CONTAINING PROTEIN-RELATED"/>
    <property type="match status" value="1"/>
</dbReference>
<dbReference type="Pfam" id="PF01738">
    <property type="entry name" value="DLH"/>
    <property type="match status" value="1"/>
</dbReference>